<dbReference type="PANTHER" id="PTHR12001:SF85">
    <property type="entry name" value="SHORT CHAIN ISOPRENYL DIPHOSPHATE SYNTHASE"/>
    <property type="match status" value="1"/>
</dbReference>
<sequence>MTLLQPASRAEPVDATDTTRALLLAAVDRALVTHRPSPVSPAVDEVWALLGDTARGGKHLRGSTLVEIHTALGGSHPDAAASLAAATEILHAGFLVQDDVLDHDVVRRGRPNLAARTAATARSAGAGDAAAAAWAEGAGILAGDLAISTAWAEVALLPEGACRTAVVRLLADTVRETVCGELGDLALQHGLDAESPRARTVVARAKTARYTFTWPLVAGALLADADDDVLLTLRRAADELGLAYQLTDDVAGAFGPGVPSDLREGKQTTLIGLATGHRAWAGVAELLGDPSLDTEGAARIRAALLTSGAVDATADRVRTALRESRSLGRRAGGAAVVVCRLADRVEALLEDTLATRVAPVRGAEMSG</sequence>
<evidence type="ECO:0000313" key="7">
    <source>
        <dbReference type="EMBL" id="SDR86806.1"/>
    </source>
</evidence>
<dbReference type="Proteomes" id="UP000185663">
    <property type="component" value="Chromosome I"/>
</dbReference>
<organism evidence="7 8">
    <name type="scientific">Paraoerskovia marina</name>
    <dbReference type="NCBI Taxonomy" id="545619"/>
    <lineage>
        <taxon>Bacteria</taxon>
        <taxon>Bacillati</taxon>
        <taxon>Actinomycetota</taxon>
        <taxon>Actinomycetes</taxon>
        <taxon>Micrococcales</taxon>
        <taxon>Cellulomonadaceae</taxon>
        <taxon>Paraoerskovia</taxon>
    </lineage>
</organism>
<evidence type="ECO:0000256" key="6">
    <source>
        <dbReference type="RuleBase" id="RU004466"/>
    </source>
</evidence>
<dbReference type="GO" id="GO:0004659">
    <property type="term" value="F:prenyltransferase activity"/>
    <property type="evidence" value="ECO:0007669"/>
    <property type="project" value="InterPro"/>
</dbReference>
<evidence type="ECO:0000256" key="5">
    <source>
        <dbReference type="ARBA" id="ARBA00022842"/>
    </source>
</evidence>
<dbReference type="PROSITE" id="PS00723">
    <property type="entry name" value="POLYPRENYL_SYNTHASE_1"/>
    <property type="match status" value="1"/>
</dbReference>
<dbReference type="OrthoDB" id="4497239at2"/>
<evidence type="ECO:0000256" key="1">
    <source>
        <dbReference type="ARBA" id="ARBA00001946"/>
    </source>
</evidence>
<dbReference type="GO" id="GO:0046872">
    <property type="term" value="F:metal ion binding"/>
    <property type="evidence" value="ECO:0007669"/>
    <property type="project" value="UniProtKB-KW"/>
</dbReference>
<evidence type="ECO:0000313" key="8">
    <source>
        <dbReference type="Proteomes" id="UP000185663"/>
    </source>
</evidence>
<dbReference type="RefSeq" id="WP_083371284.1">
    <property type="nucleotide sequence ID" value="NZ_LT629776.1"/>
</dbReference>
<accession>A0A1H1MJ98</accession>
<keyword evidence="8" id="KW-1185">Reference proteome</keyword>
<name>A0A1H1MJ98_9CELL</name>
<dbReference type="Gene3D" id="1.10.600.10">
    <property type="entry name" value="Farnesyl Diphosphate Synthase"/>
    <property type="match status" value="1"/>
</dbReference>
<proteinExistence type="inferred from homology"/>
<comment type="similarity">
    <text evidence="2 6">Belongs to the FPP/GGPP synthase family.</text>
</comment>
<dbReference type="GO" id="GO:0008299">
    <property type="term" value="P:isoprenoid biosynthetic process"/>
    <property type="evidence" value="ECO:0007669"/>
    <property type="project" value="InterPro"/>
</dbReference>
<dbReference type="InterPro" id="IPR000092">
    <property type="entry name" value="Polyprenyl_synt"/>
</dbReference>
<dbReference type="AlphaFoldDB" id="A0A1H1MJ98"/>
<comment type="cofactor">
    <cofactor evidence="1">
        <name>Mg(2+)</name>
        <dbReference type="ChEBI" id="CHEBI:18420"/>
    </cofactor>
</comment>
<dbReference type="InterPro" id="IPR033749">
    <property type="entry name" value="Polyprenyl_synt_CS"/>
</dbReference>
<dbReference type="EMBL" id="LT629776">
    <property type="protein sequence ID" value="SDR86806.1"/>
    <property type="molecule type" value="Genomic_DNA"/>
</dbReference>
<dbReference type="Pfam" id="PF00348">
    <property type="entry name" value="polyprenyl_synt"/>
    <property type="match status" value="1"/>
</dbReference>
<dbReference type="SUPFAM" id="SSF48576">
    <property type="entry name" value="Terpenoid synthases"/>
    <property type="match status" value="1"/>
</dbReference>
<evidence type="ECO:0000256" key="3">
    <source>
        <dbReference type="ARBA" id="ARBA00022679"/>
    </source>
</evidence>
<keyword evidence="4" id="KW-0479">Metal-binding</keyword>
<dbReference type="InterPro" id="IPR008949">
    <property type="entry name" value="Isoprenoid_synthase_dom_sf"/>
</dbReference>
<reference evidence="7 8" key="1">
    <citation type="submission" date="2016-10" db="EMBL/GenBank/DDBJ databases">
        <authorList>
            <person name="de Groot N.N."/>
        </authorList>
    </citation>
    <scope>NUCLEOTIDE SEQUENCE [LARGE SCALE GENOMIC DNA]</scope>
    <source>
        <strain evidence="7 8">DSM 22126</strain>
    </source>
</reference>
<evidence type="ECO:0000256" key="2">
    <source>
        <dbReference type="ARBA" id="ARBA00006706"/>
    </source>
</evidence>
<evidence type="ECO:0000256" key="4">
    <source>
        <dbReference type="ARBA" id="ARBA00022723"/>
    </source>
</evidence>
<gene>
    <name evidence="7" type="ORF">SAMN04489860_0256</name>
</gene>
<keyword evidence="3 6" id="KW-0808">Transferase</keyword>
<dbReference type="STRING" id="545619.SAMN04489860_0256"/>
<dbReference type="PANTHER" id="PTHR12001">
    <property type="entry name" value="GERANYLGERANYL PYROPHOSPHATE SYNTHASE"/>
    <property type="match status" value="1"/>
</dbReference>
<protein>
    <submittedName>
        <fullName evidence="7">Geranylgeranyl diphosphate synthase, type II</fullName>
    </submittedName>
</protein>
<keyword evidence="5" id="KW-0460">Magnesium</keyword>